<reference evidence="3" key="1">
    <citation type="submission" date="2010-08" db="EMBL/GenBank/DDBJ databases">
        <authorList>
            <consortium name="Caenorhabditis japonica Sequencing Consortium"/>
            <person name="Wilson R.K."/>
        </authorList>
    </citation>
    <scope>NUCLEOTIDE SEQUENCE [LARGE SCALE GENOMIC DNA]</scope>
    <source>
        <strain evidence="3">DF5081</strain>
    </source>
</reference>
<reference evidence="2" key="2">
    <citation type="submission" date="2022-06" db="UniProtKB">
        <authorList>
            <consortium name="EnsemblMetazoa"/>
        </authorList>
    </citation>
    <scope>IDENTIFICATION</scope>
    <source>
        <strain evidence="2">DF5081</strain>
    </source>
</reference>
<feature type="transmembrane region" description="Helical" evidence="1">
    <location>
        <begin position="64"/>
        <end position="89"/>
    </location>
</feature>
<evidence type="ECO:0000313" key="2">
    <source>
        <dbReference type="EnsemblMetazoa" id="CJA09658.1"/>
    </source>
</evidence>
<sequence length="214" mass="24306">MQYSSSPSIVDTMSSGAWNDFTDLPAEFISQFGSNSIYNPRQHSCFYSTSFVYFATALSPINKFFYEVFTVLFCVIPIVSSLLVSCYLYDLTKRKRKVRLPTATLARNENKIINPLITAFAYAPYRQLLYSVLTKSPIASLKHYAVKAFKWSQKERENKNEQDPSRIYHIELSNSRDTGNSLSMEIPRAPLARLPSICSCGSLVTPNSVKCTRF</sequence>
<dbReference type="PANTHER" id="PTHR21643">
    <property type="entry name" value="G-PROTEIN COUPLED RECEPTORS FAMILY 1 PROFILE DOMAIN-CONTAINING PROTEIN-RELATED"/>
    <property type="match status" value="1"/>
</dbReference>
<dbReference type="Proteomes" id="UP000005237">
    <property type="component" value="Unassembled WGS sequence"/>
</dbReference>
<dbReference type="PANTHER" id="PTHR21643:SF7">
    <property type="entry name" value="G-PROTEIN COUPLED RECEPTORS FAMILY 1 PROFILE DOMAIN-CONTAINING PROTEIN"/>
    <property type="match status" value="1"/>
</dbReference>
<protein>
    <submittedName>
        <fullName evidence="2">Uncharacterized protein</fullName>
    </submittedName>
</protein>
<keyword evidence="1" id="KW-1133">Transmembrane helix</keyword>
<keyword evidence="1" id="KW-0472">Membrane</keyword>
<evidence type="ECO:0000256" key="1">
    <source>
        <dbReference type="SAM" id="Phobius"/>
    </source>
</evidence>
<organism evidence="2 3">
    <name type="scientific">Caenorhabditis japonica</name>
    <dbReference type="NCBI Taxonomy" id="281687"/>
    <lineage>
        <taxon>Eukaryota</taxon>
        <taxon>Metazoa</taxon>
        <taxon>Ecdysozoa</taxon>
        <taxon>Nematoda</taxon>
        <taxon>Chromadorea</taxon>
        <taxon>Rhabditida</taxon>
        <taxon>Rhabditina</taxon>
        <taxon>Rhabditomorpha</taxon>
        <taxon>Rhabditoidea</taxon>
        <taxon>Rhabditidae</taxon>
        <taxon>Peloderinae</taxon>
        <taxon>Caenorhabditis</taxon>
    </lineage>
</organism>
<dbReference type="EnsemblMetazoa" id="CJA09658.1">
    <property type="protein sequence ID" value="CJA09658.1"/>
    <property type="gene ID" value="WBGene00128862"/>
</dbReference>
<dbReference type="AlphaFoldDB" id="A0A8R1DQS8"/>
<accession>A0A8R1DQS8</accession>
<keyword evidence="1" id="KW-0812">Transmembrane</keyword>
<keyword evidence="3" id="KW-1185">Reference proteome</keyword>
<proteinExistence type="predicted"/>
<evidence type="ECO:0000313" key="3">
    <source>
        <dbReference type="Proteomes" id="UP000005237"/>
    </source>
</evidence>
<name>A0A8R1DQS8_CAEJA</name>
<dbReference type="GO" id="GO:0008188">
    <property type="term" value="F:neuropeptide receptor activity"/>
    <property type="evidence" value="ECO:0007669"/>
    <property type="project" value="InterPro"/>
</dbReference>
<dbReference type="InterPro" id="IPR039952">
    <property type="entry name" value="Aex-2"/>
</dbReference>